<dbReference type="Pfam" id="PF00407">
    <property type="entry name" value="Bet_v_1"/>
    <property type="match status" value="2"/>
</dbReference>
<evidence type="ECO:0000313" key="2">
    <source>
        <dbReference type="EMBL" id="KAK8526245.1"/>
    </source>
</evidence>
<feature type="domain" description="Bet v I/Major latex protein" evidence="1">
    <location>
        <begin position="5"/>
        <end position="156"/>
    </location>
</feature>
<gene>
    <name evidence="2" type="ORF">V6N12_020724</name>
</gene>
<protein>
    <recommendedName>
        <fullName evidence="1">Bet v I/Major latex protein domain-containing protein</fullName>
    </recommendedName>
</protein>
<name>A0ABR2CZK0_9ROSI</name>
<accession>A0ABR2CZK0</accession>
<dbReference type="Proteomes" id="UP001472677">
    <property type="component" value="Unassembled WGS sequence"/>
</dbReference>
<organism evidence="2 3">
    <name type="scientific">Hibiscus sabdariffa</name>
    <name type="common">roselle</name>
    <dbReference type="NCBI Taxonomy" id="183260"/>
    <lineage>
        <taxon>Eukaryota</taxon>
        <taxon>Viridiplantae</taxon>
        <taxon>Streptophyta</taxon>
        <taxon>Embryophyta</taxon>
        <taxon>Tracheophyta</taxon>
        <taxon>Spermatophyta</taxon>
        <taxon>Magnoliopsida</taxon>
        <taxon>eudicotyledons</taxon>
        <taxon>Gunneridae</taxon>
        <taxon>Pentapetalae</taxon>
        <taxon>rosids</taxon>
        <taxon>malvids</taxon>
        <taxon>Malvales</taxon>
        <taxon>Malvaceae</taxon>
        <taxon>Malvoideae</taxon>
        <taxon>Hibiscus</taxon>
    </lineage>
</organism>
<proteinExistence type="predicted"/>
<dbReference type="Gene3D" id="3.30.530.20">
    <property type="match status" value="2"/>
</dbReference>
<dbReference type="SUPFAM" id="SSF55961">
    <property type="entry name" value="Bet v1-like"/>
    <property type="match status" value="2"/>
</dbReference>
<dbReference type="InterPro" id="IPR000916">
    <property type="entry name" value="Bet_v_I/MLP"/>
</dbReference>
<evidence type="ECO:0000259" key="1">
    <source>
        <dbReference type="SMART" id="SM01037"/>
    </source>
</evidence>
<dbReference type="SMART" id="SM01037">
    <property type="entry name" value="Bet_v_1"/>
    <property type="match status" value="1"/>
</dbReference>
<keyword evidence="3" id="KW-1185">Reference proteome</keyword>
<evidence type="ECO:0000313" key="3">
    <source>
        <dbReference type="Proteomes" id="UP001472677"/>
    </source>
</evidence>
<dbReference type="PANTHER" id="PTHR31907">
    <property type="entry name" value="MLP-LIKE PROTEIN 423"/>
    <property type="match status" value="1"/>
</dbReference>
<comment type="caution">
    <text evidence="2">The sequence shown here is derived from an EMBL/GenBank/DDBJ whole genome shotgun (WGS) entry which is preliminary data.</text>
</comment>
<reference evidence="2 3" key="1">
    <citation type="journal article" date="2024" name="G3 (Bethesda)">
        <title>Genome assembly of Hibiscus sabdariffa L. provides insights into metabolisms of medicinal natural products.</title>
        <authorList>
            <person name="Kim T."/>
        </authorList>
    </citation>
    <scope>NUCLEOTIDE SEQUENCE [LARGE SCALE GENOMIC DNA]</scope>
    <source>
        <strain evidence="2">TK-2024</strain>
        <tissue evidence="2">Old leaves</tissue>
    </source>
</reference>
<dbReference type="CDD" id="cd07816">
    <property type="entry name" value="Bet_v1-like"/>
    <property type="match status" value="1"/>
</dbReference>
<dbReference type="EMBL" id="JBBPBM010000039">
    <property type="protein sequence ID" value="KAK8526245.1"/>
    <property type="molecule type" value="Genomic_DNA"/>
</dbReference>
<dbReference type="InterPro" id="IPR023393">
    <property type="entry name" value="START-like_dom_sf"/>
</dbReference>
<sequence length="425" mass="47665">MASSALTGKLEADVEIKASPEQFHDMFANKLHHVPHAANDKVRRCDLHEGEWGKVGTVFTFHYFHDGKDKVAKEVVQAVDPDKNLVTFRVIDGDLMKEYKSFLLTLQALPKSEGSGSIVHWTFEYEKLHEGVDHPETLLQLGLDLSKDIDAHLTQAKIRSSVGYRGGGGIDERRSSVDMMITSNSVWGGAGIPCRLFHALLPGIWVESTSESWSENVRVSDPTGMDISKSLVEDEGMGNSLKEGNYDCRHVGESEISGCGKSINQDELEINKVLGKMTQKIASIRKMVLLNPNFNKESLETTNGKSTWEAMVDAENNNRMSGILEESRSFFPELITKRRRFDNAMTYLVTKEGMSRVTLFKDKVAKEVVEAIDPDKNLVTSRVIDGDLMKEYKSLFTHASSFAQERVQWQHSALDLRIREAARRG</sequence>
<dbReference type="InterPro" id="IPR051761">
    <property type="entry name" value="MLP-like_ligand-binding"/>
</dbReference>